<dbReference type="WBParaSite" id="DME_0000302301-mRNA-1">
    <property type="protein sequence ID" value="DME_0000302301-mRNA-1"/>
    <property type="gene ID" value="DME_0000302301"/>
</dbReference>
<dbReference type="Proteomes" id="UP000038040">
    <property type="component" value="Unplaced"/>
</dbReference>
<gene>
    <name evidence="1" type="ORF">DME_LOCUS7182</name>
</gene>
<keyword evidence="3" id="KW-1185">Reference proteome</keyword>
<sequence length="81" mass="9779">MKKKGELERKFGEKLRKLIDLKRNYVKFLGYSECKTKITARLMMADNPLPKIWEKLLRLGFQRYSRGSLDDEHCNRFMPIR</sequence>
<evidence type="ECO:0000313" key="3">
    <source>
        <dbReference type="Proteomes" id="UP000274756"/>
    </source>
</evidence>
<dbReference type="Proteomes" id="UP000274756">
    <property type="component" value="Unassembled WGS sequence"/>
</dbReference>
<reference evidence="4" key="1">
    <citation type="submission" date="2017-02" db="UniProtKB">
        <authorList>
            <consortium name="WormBaseParasite"/>
        </authorList>
    </citation>
    <scope>IDENTIFICATION</scope>
</reference>
<reference evidence="1 3" key="2">
    <citation type="submission" date="2018-11" db="EMBL/GenBank/DDBJ databases">
        <authorList>
            <consortium name="Pathogen Informatics"/>
        </authorList>
    </citation>
    <scope>NUCLEOTIDE SEQUENCE [LARGE SCALE GENOMIC DNA]</scope>
</reference>
<name>A0A0N4U7Q2_DRAME</name>
<proteinExistence type="predicted"/>
<accession>A0A0N4U7Q2</accession>
<evidence type="ECO:0000313" key="1">
    <source>
        <dbReference type="EMBL" id="VDN57209.1"/>
    </source>
</evidence>
<organism evidence="2 4">
    <name type="scientific">Dracunculus medinensis</name>
    <name type="common">Guinea worm</name>
    <dbReference type="NCBI Taxonomy" id="318479"/>
    <lineage>
        <taxon>Eukaryota</taxon>
        <taxon>Metazoa</taxon>
        <taxon>Ecdysozoa</taxon>
        <taxon>Nematoda</taxon>
        <taxon>Chromadorea</taxon>
        <taxon>Rhabditida</taxon>
        <taxon>Spirurina</taxon>
        <taxon>Dracunculoidea</taxon>
        <taxon>Dracunculidae</taxon>
        <taxon>Dracunculus</taxon>
    </lineage>
</organism>
<evidence type="ECO:0000313" key="4">
    <source>
        <dbReference type="WBParaSite" id="DME_0000302301-mRNA-1"/>
    </source>
</evidence>
<dbReference type="AlphaFoldDB" id="A0A0N4U7Q2"/>
<protein>
    <submittedName>
        <fullName evidence="4">Reverse transcriptase</fullName>
    </submittedName>
</protein>
<evidence type="ECO:0000313" key="2">
    <source>
        <dbReference type="Proteomes" id="UP000038040"/>
    </source>
</evidence>
<dbReference type="EMBL" id="UYYG01001159">
    <property type="protein sequence ID" value="VDN57209.1"/>
    <property type="molecule type" value="Genomic_DNA"/>
</dbReference>